<dbReference type="GO" id="GO:0016787">
    <property type="term" value="F:hydrolase activity"/>
    <property type="evidence" value="ECO:0007669"/>
    <property type="project" value="UniProtKB-KW"/>
</dbReference>
<proteinExistence type="predicted"/>
<dbReference type="Gene3D" id="3.90.79.10">
    <property type="entry name" value="Nucleoside Triphosphate Pyrophosphohydrolase"/>
    <property type="match status" value="1"/>
</dbReference>
<dbReference type="PROSITE" id="PS51462">
    <property type="entry name" value="NUDIX"/>
    <property type="match status" value="1"/>
</dbReference>
<keyword evidence="2" id="KW-0378">Hydrolase</keyword>
<dbReference type="InterPro" id="IPR000086">
    <property type="entry name" value="NUDIX_hydrolase_dom"/>
</dbReference>
<name>A0A6J6Q0F1_9ZZZZ</name>
<dbReference type="Pfam" id="PF00293">
    <property type="entry name" value="NUDIX"/>
    <property type="match status" value="1"/>
</dbReference>
<evidence type="ECO:0000259" key="3">
    <source>
        <dbReference type="PROSITE" id="PS51462"/>
    </source>
</evidence>
<protein>
    <submittedName>
        <fullName evidence="4">Unannotated protein</fullName>
    </submittedName>
</protein>
<feature type="domain" description="Nudix hydrolase" evidence="3">
    <location>
        <begin position="37"/>
        <end position="162"/>
    </location>
</feature>
<reference evidence="4" key="1">
    <citation type="submission" date="2020-05" db="EMBL/GenBank/DDBJ databases">
        <authorList>
            <person name="Chiriac C."/>
            <person name="Salcher M."/>
            <person name="Ghai R."/>
            <person name="Kavagutti S V."/>
        </authorList>
    </citation>
    <scope>NUCLEOTIDE SEQUENCE</scope>
</reference>
<dbReference type="SUPFAM" id="SSF55811">
    <property type="entry name" value="Nudix"/>
    <property type="match status" value="1"/>
</dbReference>
<gene>
    <name evidence="4" type="ORF">UFOPK2399_01549</name>
</gene>
<organism evidence="4">
    <name type="scientific">freshwater metagenome</name>
    <dbReference type="NCBI Taxonomy" id="449393"/>
    <lineage>
        <taxon>unclassified sequences</taxon>
        <taxon>metagenomes</taxon>
        <taxon>ecological metagenomes</taxon>
    </lineage>
</organism>
<dbReference type="InterPro" id="IPR020476">
    <property type="entry name" value="Nudix_hydrolase"/>
</dbReference>
<dbReference type="PANTHER" id="PTHR43046">
    <property type="entry name" value="GDP-MANNOSE MANNOSYL HYDROLASE"/>
    <property type="match status" value="1"/>
</dbReference>
<dbReference type="PRINTS" id="PR00502">
    <property type="entry name" value="NUDIXFAMILY"/>
</dbReference>
<dbReference type="InterPro" id="IPR015797">
    <property type="entry name" value="NUDIX_hydrolase-like_dom_sf"/>
</dbReference>
<dbReference type="EMBL" id="CAEZXP010000005">
    <property type="protein sequence ID" value="CAB4703992.1"/>
    <property type="molecule type" value="Genomic_DNA"/>
</dbReference>
<comment type="cofactor">
    <cofactor evidence="1">
        <name>Mg(2+)</name>
        <dbReference type="ChEBI" id="CHEBI:18420"/>
    </cofactor>
</comment>
<dbReference type="AlphaFoldDB" id="A0A6J6Q0F1"/>
<evidence type="ECO:0000313" key="4">
    <source>
        <dbReference type="EMBL" id="CAB4703992.1"/>
    </source>
</evidence>
<evidence type="ECO:0000256" key="2">
    <source>
        <dbReference type="ARBA" id="ARBA00022801"/>
    </source>
</evidence>
<dbReference type="PROSITE" id="PS00893">
    <property type="entry name" value="NUDIX_BOX"/>
    <property type="match status" value="1"/>
</dbReference>
<accession>A0A6J6Q0F1</accession>
<evidence type="ECO:0000256" key="1">
    <source>
        <dbReference type="ARBA" id="ARBA00001946"/>
    </source>
</evidence>
<dbReference type="PANTHER" id="PTHR43046:SF14">
    <property type="entry name" value="MUTT_NUDIX FAMILY PROTEIN"/>
    <property type="match status" value="1"/>
</dbReference>
<dbReference type="InterPro" id="IPR020084">
    <property type="entry name" value="NUDIX_hydrolase_CS"/>
</dbReference>
<sequence>MGLLDGWTVCPRCATELIDGNENARTCPGCGSNYWGNSAPAVQGLLVRNGRVLLGKRRFPPRQGYWDLPGGFLEEGELPEDGLRREFIEETGLTITPVEFLGGVVDPYDHYFVLGLTYVVEGAGEPMPHDDVEELRWFMPEEIPAEMAFPSQNTVLAHWARRVSAG</sequence>